<dbReference type="HAMAP" id="MF_00103">
    <property type="entry name" value="Fapy_DNA_glycosyl"/>
    <property type="match status" value="1"/>
</dbReference>
<proteinExistence type="inferred from homology"/>
<evidence type="ECO:0000259" key="18">
    <source>
        <dbReference type="PROSITE" id="PS51068"/>
    </source>
</evidence>
<keyword evidence="7 15" id="KW-0378">Hydrolase</keyword>
<feature type="domain" description="FPG-type" evidence="17">
    <location>
        <begin position="263"/>
        <end position="297"/>
    </location>
</feature>
<name>A0A7U9JD24_GEOTM</name>
<dbReference type="AlphaFoldDB" id="A0A7U9JD24"/>
<dbReference type="SMART" id="SM00898">
    <property type="entry name" value="Fapy_DNA_glyco"/>
    <property type="match status" value="1"/>
</dbReference>
<evidence type="ECO:0000256" key="6">
    <source>
        <dbReference type="ARBA" id="ARBA00022771"/>
    </source>
</evidence>
<dbReference type="InterPro" id="IPR012319">
    <property type="entry name" value="FPG_cat"/>
</dbReference>
<comment type="similarity">
    <text evidence="2 15">Belongs to the FPG family.</text>
</comment>
<evidence type="ECO:0000256" key="14">
    <source>
        <dbReference type="ARBA" id="ARBA00044632"/>
    </source>
</evidence>
<comment type="caution">
    <text evidence="15">Lacks conserved residue(s) required for the propagation of feature annotation.</text>
</comment>
<feature type="binding site" evidence="15">
    <location>
        <position position="135"/>
    </location>
    <ligand>
        <name>DNA</name>
        <dbReference type="ChEBI" id="CHEBI:16991"/>
    </ligand>
</feature>
<dbReference type="SUPFAM" id="SSF81624">
    <property type="entry name" value="N-terminal domain of MutM-like DNA repair proteins"/>
    <property type="match status" value="1"/>
</dbReference>
<evidence type="ECO:0000256" key="12">
    <source>
        <dbReference type="ARBA" id="ARBA00023268"/>
    </source>
</evidence>
<gene>
    <name evidence="15" type="primary">mutM</name>
    <name evidence="15" type="synonym">fpg</name>
    <name evidence="19" type="ORF">T260_03245</name>
</gene>
<evidence type="ECO:0000256" key="7">
    <source>
        <dbReference type="ARBA" id="ARBA00022801"/>
    </source>
</evidence>
<keyword evidence="11 15" id="KW-0456">Lyase</keyword>
<dbReference type="SMART" id="SM01232">
    <property type="entry name" value="H2TH"/>
    <property type="match status" value="1"/>
</dbReference>
<dbReference type="PROSITE" id="PS01242">
    <property type="entry name" value="ZF_FPG_1"/>
    <property type="match status" value="1"/>
</dbReference>
<reference evidence="19 20" key="1">
    <citation type="journal article" date="2014" name="Genome Announc.">
        <title>Draft Genome Sequence of Geobacillus thermopakistaniensis Strain MAS1.</title>
        <authorList>
            <person name="Siddiqui M.A."/>
            <person name="Rashid N."/>
            <person name="Ayyampalayam S."/>
            <person name="Whitman W.B."/>
        </authorList>
    </citation>
    <scope>NUCLEOTIDE SEQUENCE [LARGE SCALE GENOMIC DNA]</scope>
    <source>
        <strain evidence="19 20">MAS1</strain>
    </source>
</reference>
<keyword evidence="9 15" id="KW-0238">DNA-binding</keyword>
<dbReference type="SUPFAM" id="SSF46946">
    <property type="entry name" value="S13-like H2TH domain"/>
    <property type="match status" value="1"/>
</dbReference>
<evidence type="ECO:0000256" key="4">
    <source>
        <dbReference type="ARBA" id="ARBA00022723"/>
    </source>
</evidence>
<dbReference type="InterPro" id="IPR010979">
    <property type="entry name" value="Ribosomal_uS13-like_H2TH"/>
</dbReference>
<sequence length="297" mass="33229">MNRRQCESVGGNDAGKRRKGGIAMPELPEVETIRRTLLPLIVGKTIEDVRIFWPNIIRHPRDPEEFAARMIGQTVRGLERRGKFLKFLLDRDALISHLRMEGRYAVASALEPLEPHTHVVFCFTDGSELRYRDVRKFGTMHVYAKEEADRRPPLAELGPEPLSPVFSPAVLAERAVKTKRSVKALLLDQTVVAGFGNIYVDESLFRAGILPGRPAASLSSKEIERLHEEMVATIGEAVMKGGSTVRTYVNTQGEAGTFQHHLYVYGRQGNPCKRCGTPIEKTVVAGRGTHYCPRCQR</sequence>
<evidence type="ECO:0000256" key="11">
    <source>
        <dbReference type="ARBA" id="ARBA00023239"/>
    </source>
</evidence>
<comment type="subunit">
    <text evidence="3 15">Monomer.</text>
</comment>
<evidence type="ECO:0000256" key="8">
    <source>
        <dbReference type="ARBA" id="ARBA00022833"/>
    </source>
</evidence>
<comment type="cofactor">
    <cofactor evidence="15">
        <name>Zn(2+)</name>
        <dbReference type="ChEBI" id="CHEBI:29105"/>
    </cofactor>
    <text evidence="15">Binds 1 zinc ion per subunit.</text>
</comment>
<feature type="active site" description="Proton donor; for delta-elimination activity" evidence="15">
    <location>
        <position position="287"/>
    </location>
</feature>
<evidence type="ECO:0000256" key="2">
    <source>
        <dbReference type="ARBA" id="ARBA00009409"/>
    </source>
</evidence>
<feature type="region of interest" description="Disordered" evidence="16">
    <location>
        <begin position="1"/>
        <end position="22"/>
    </location>
</feature>
<evidence type="ECO:0000256" key="5">
    <source>
        <dbReference type="ARBA" id="ARBA00022763"/>
    </source>
</evidence>
<feature type="active site" description="Schiff-base intermediate with DNA" evidence="15">
    <location>
        <position position="25"/>
    </location>
</feature>
<keyword evidence="20" id="KW-1185">Reference proteome</keyword>
<keyword evidence="12 15" id="KW-0511">Multifunctional enzyme</keyword>
<comment type="function">
    <text evidence="15">Involved in base excision repair of DNA damaged by oxidation or by mutagenic agents. Acts as DNA glycosylase that recognizes and removes damaged bases. Has a preference for oxidized purines, such as 7,8-dihydro-8-oxoguanine (8-oxoG). Has AP (apurinic/apyrimidinic) lyase activity and introduces nicks in the DNA strand. Cleaves the DNA backbone by beta-delta elimination to generate a single-strand break at the site of the removed base with both 3'- and 5'-phosphates.</text>
</comment>
<dbReference type="SUPFAM" id="SSF57716">
    <property type="entry name" value="Glucocorticoid receptor-like (DNA-binding domain)"/>
    <property type="match status" value="1"/>
</dbReference>
<comment type="caution">
    <text evidence="19">The sequence shown here is derived from an EMBL/GenBank/DDBJ whole genome shotgun (WGS) entry which is preliminary data.</text>
</comment>
<feature type="active site" description="Proton donor; for beta-elimination activity" evidence="15">
    <location>
        <position position="83"/>
    </location>
</feature>
<evidence type="ECO:0000256" key="3">
    <source>
        <dbReference type="ARBA" id="ARBA00011245"/>
    </source>
</evidence>
<dbReference type="GO" id="GO:0003684">
    <property type="term" value="F:damaged DNA binding"/>
    <property type="evidence" value="ECO:0007669"/>
    <property type="project" value="InterPro"/>
</dbReference>
<evidence type="ECO:0000256" key="13">
    <source>
        <dbReference type="ARBA" id="ARBA00023295"/>
    </source>
</evidence>
<dbReference type="FunFam" id="1.10.8.50:FF:000003">
    <property type="entry name" value="Formamidopyrimidine-DNA glycosylase"/>
    <property type="match status" value="1"/>
</dbReference>
<dbReference type="GO" id="GO:0034039">
    <property type="term" value="F:8-oxo-7,8-dihydroguanine DNA N-glycosylase activity"/>
    <property type="evidence" value="ECO:0007669"/>
    <property type="project" value="TreeGrafter"/>
</dbReference>
<dbReference type="InterPro" id="IPR015886">
    <property type="entry name" value="H2TH_FPG"/>
</dbReference>
<protein>
    <recommendedName>
        <fullName evidence="15">Formamidopyrimidine-DNA glycosylase</fullName>
        <shortName evidence="15">Fapy-DNA glycosylase</shortName>
        <ecNumber evidence="15">3.2.2.23</ecNumber>
    </recommendedName>
    <alternativeName>
        <fullName evidence="15">DNA-(apurinic or apyrimidinic site) lyase MutM</fullName>
        <shortName evidence="15">AP lyase MutM</shortName>
        <ecNumber evidence="15">4.2.99.18</ecNumber>
    </alternativeName>
</protein>
<accession>A0A7U9JD24</accession>
<dbReference type="Proteomes" id="UP000018339">
    <property type="component" value="Unassembled WGS sequence"/>
</dbReference>
<dbReference type="EC" id="3.2.2.23" evidence="15"/>
<dbReference type="CDD" id="cd08966">
    <property type="entry name" value="EcFpg-like_N"/>
    <property type="match status" value="1"/>
</dbReference>
<keyword evidence="4 15" id="KW-0479">Metal-binding</keyword>
<evidence type="ECO:0000256" key="9">
    <source>
        <dbReference type="ARBA" id="ARBA00023125"/>
    </source>
</evidence>
<dbReference type="GO" id="GO:0006284">
    <property type="term" value="P:base-excision repair"/>
    <property type="evidence" value="ECO:0007669"/>
    <property type="project" value="InterPro"/>
</dbReference>
<keyword evidence="6 15" id="KW-0863">Zinc-finger</keyword>
<dbReference type="Gene3D" id="3.20.190.10">
    <property type="entry name" value="MutM-like, N-terminal"/>
    <property type="match status" value="1"/>
</dbReference>
<dbReference type="InterPro" id="IPR015887">
    <property type="entry name" value="DNA_glyclase_Znf_dom_DNA_BS"/>
</dbReference>
<evidence type="ECO:0000256" key="16">
    <source>
        <dbReference type="SAM" id="MobiDB-lite"/>
    </source>
</evidence>
<dbReference type="PANTHER" id="PTHR22993">
    <property type="entry name" value="FORMAMIDOPYRIMIDINE-DNA GLYCOSYLASE"/>
    <property type="match status" value="1"/>
</dbReference>
<dbReference type="EMBL" id="AYSF01000030">
    <property type="protein sequence ID" value="ESU73263.1"/>
    <property type="molecule type" value="Genomic_DNA"/>
</dbReference>
<dbReference type="PANTHER" id="PTHR22993:SF9">
    <property type="entry name" value="FORMAMIDOPYRIMIDINE-DNA GLYCOSYLASE"/>
    <property type="match status" value="1"/>
</dbReference>
<keyword evidence="5 15" id="KW-0227">DNA damage</keyword>
<evidence type="ECO:0000256" key="10">
    <source>
        <dbReference type="ARBA" id="ARBA00023204"/>
    </source>
</evidence>
<dbReference type="GO" id="GO:0140078">
    <property type="term" value="F:class I DNA-(apurinic or apyrimidinic site) endonuclease activity"/>
    <property type="evidence" value="ECO:0007669"/>
    <property type="project" value="UniProtKB-EC"/>
</dbReference>
<dbReference type="Pfam" id="PF01149">
    <property type="entry name" value="Fapy_DNA_glyco"/>
    <property type="match status" value="1"/>
</dbReference>
<evidence type="ECO:0000256" key="15">
    <source>
        <dbReference type="HAMAP-Rule" id="MF_00103"/>
    </source>
</evidence>
<dbReference type="PROSITE" id="PS51068">
    <property type="entry name" value="FPG_CAT"/>
    <property type="match status" value="1"/>
</dbReference>
<dbReference type="GO" id="GO:0003690">
    <property type="term" value="F:double-stranded DNA binding"/>
    <property type="evidence" value="ECO:0007669"/>
    <property type="project" value="UniProtKB-ARBA"/>
</dbReference>
<dbReference type="NCBIfam" id="NF002211">
    <property type="entry name" value="PRK01103.1"/>
    <property type="match status" value="1"/>
</dbReference>
<comment type="catalytic activity">
    <reaction evidence="14 15">
        <text>2'-deoxyribonucleotide-(2'-deoxyribose 5'-phosphate)-2'-deoxyribonucleotide-DNA = a 3'-end 2'-deoxyribonucleotide-(2,3-dehydro-2,3-deoxyribose 5'-phosphate)-DNA + a 5'-end 5'-phospho-2'-deoxyribonucleoside-DNA + H(+)</text>
        <dbReference type="Rhea" id="RHEA:66592"/>
        <dbReference type="Rhea" id="RHEA-COMP:13180"/>
        <dbReference type="Rhea" id="RHEA-COMP:16897"/>
        <dbReference type="Rhea" id="RHEA-COMP:17067"/>
        <dbReference type="ChEBI" id="CHEBI:15378"/>
        <dbReference type="ChEBI" id="CHEBI:136412"/>
        <dbReference type="ChEBI" id="CHEBI:157695"/>
        <dbReference type="ChEBI" id="CHEBI:167181"/>
        <dbReference type="EC" id="4.2.99.18"/>
    </reaction>
</comment>
<keyword evidence="13 15" id="KW-0326">Glycosidase</keyword>
<dbReference type="Pfam" id="PF06831">
    <property type="entry name" value="H2TH"/>
    <property type="match status" value="1"/>
</dbReference>
<dbReference type="InterPro" id="IPR010663">
    <property type="entry name" value="Znf_FPG/IleRS"/>
</dbReference>
<feature type="binding site" evidence="15">
    <location>
        <position position="116"/>
    </location>
    <ligand>
        <name>DNA</name>
        <dbReference type="ChEBI" id="CHEBI:16991"/>
    </ligand>
</feature>
<comment type="catalytic activity">
    <reaction evidence="1 15">
        <text>Hydrolysis of DNA containing ring-opened 7-methylguanine residues, releasing 2,6-diamino-4-hydroxy-5-(N-methyl)formamidopyrimidine.</text>
        <dbReference type="EC" id="3.2.2.23"/>
    </reaction>
</comment>
<dbReference type="Pfam" id="PF06827">
    <property type="entry name" value="zf-FPG_IleRS"/>
    <property type="match status" value="1"/>
</dbReference>
<evidence type="ECO:0000259" key="17">
    <source>
        <dbReference type="PROSITE" id="PS51066"/>
    </source>
</evidence>
<dbReference type="NCBIfam" id="TIGR00577">
    <property type="entry name" value="fpg"/>
    <property type="match status" value="1"/>
</dbReference>
<evidence type="ECO:0000256" key="1">
    <source>
        <dbReference type="ARBA" id="ARBA00001668"/>
    </source>
</evidence>
<dbReference type="PROSITE" id="PS51066">
    <property type="entry name" value="ZF_FPG_2"/>
    <property type="match status" value="1"/>
</dbReference>
<feature type="domain" description="Formamidopyrimidine-DNA glycosylase catalytic" evidence="18">
    <location>
        <begin position="25"/>
        <end position="138"/>
    </location>
</feature>
<evidence type="ECO:0000313" key="19">
    <source>
        <dbReference type="EMBL" id="ESU73263.1"/>
    </source>
</evidence>
<dbReference type="InterPro" id="IPR000214">
    <property type="entry name" value="Znf_DNA_glyclase/AP_lyase"/>
</dbReference>
<feature type="active site" description="Proton donor" evidence="15">
    <location>
        <position position="26"/>
    </location>
</feature>
<keyword evidence="10 15" id="KW-0234">DNA repair</keyword>
<dbReference type="Gene3D" id="1.10.8.50">
    <property type="match status" value="1"/>
</dbReference>
<dbReference type="InterPro" id="IPR035937">
    <property type="entry name" value="FPG_N"/>
</dbReference>
<evidence type="ECO:0000313" key="20">
    <source>
        <dbReference type="Proteomes" id="UP000018339"/>
    </source>
</evidence>
<dbReference type="GO" id="GO:0008270">
    <property type="term" value="F:zinc ion binding"/>
    <property type="evidence" value="ECO:0007669"/>
    <property type="project" value="UniProtKB-UniRule"/>
</dbReference>
<dbReference type="EC" id="4.2.99.18" evidence="15"/>
<keyword evidence="8 15" id="KW-0862">Zinc</keyword>
<dbReference type="InterPro" id="IPR020629">
    <property type="entry name" value="FPG_Glyclase"/>
</dbReference>
<organism evidence="19 20">
    <name type="scientific">Geobacillus thermopakistaniensis (strain MAS1)</name>
    <dbReference type="NCBI Taxonomy" id="1408282"/>
    <lineage>
        <taxon>Bacteria</taxon>
        <taxon>Bacillati</taxon>
        <taxon>Bacillota</taxon>
        <taxon>Bacilli</taxon>
        <taxon>Bacillales</taxon>
        <taxon>Anoxybacillaceae</taxon>
        <taxon>Geobacillus</taxon>
    </lineage>
</organism>